<dbReference type="GO" id="GO:0006310">
    <property type="term" value="P:DNA recombination"/>
    <property type="evidence" value="ECO:0007669"/>
    <property type="project" value="UniProtKB-KW"/>
</dbReference>
<protein>
    <recommendedName>
        <fullName evidence="2">Nuclease SbcCD subunit D</fullName>
    </recommendedName>
</protein>
<dbReference type="GO" id="GO:0006260">
    <property type="term" value="P:DNA replication"/>
    <property type="evidence" value="ECO:0007669"/>
    <property type="project" value="UniProtKB-KW"/>
</dbReference>
<dbReference type="GO" id="GO:0008408">
    <property type="term" value="F:3'-5' exonuclease activity"/>
    <property type="evidence" value="ECO:0007669"/>
    <property type="project" value="InterPro"/>
</dbReference>
<dbReference type="Gene3D" id="3.60.21.10">
    <property type="match status" value="1"/>
</dbReference>
<gene>
    <name evidence="2" type="primary">sbcD</name>
    <name evidence="4" type="ordered locus">CSE_02180</name>
</gene>
<dbReference type="KEGG" id="cex:CSE_02180"/>
<comment type="function">
    <text evidence="2">SbcCD cleaves DNA hairpin structures. These structures can inhibit DNA replication and are intermediates in certain DNA recombination reactions. The complex acts as a 3'-&gt;5' double strand exonuclease that can open hairpins. It also has a 5' single-strand endonuclease activity.</text>
</comment>
<organism evidence="4 5">
    <name type="scientific">Caldisericum exile (strain DSM 21853 / NBRC 104410 / AZM16c01)</name>
    <dbReference type="NCBI Taxonomy" id="511051"/>
    <lineage>
        <taxon>Bacteria</taxon>
        <taxon>Pseudomonadati</taxon>
        <taxon>Caldisericota/Cryosericota group</taxon>
        <taxon>Caldisericota</taxon>
        <taxon>Caldisericia</taxon>
        <taxon>Caldisericales</taxon>
        <taxon>Caldisericaceae</taxon>
        <taxon>Caldisericum</taxon>
    </lineage>
</organism>
<keyword evidence="2" id="KW-0255">Endonuclease</keyword>
<feature type="domain" description="Calcineurin-like phosphoesterase" evidence="3">
    <location>
        <begin position="1"/>
        <end position="219"/>
    </location>
</feature>
<dbReference type="RefSeq" id="WP_014452751.1">
    <property type="nucleotide sequence ID" value="NC_017096.1"/>
</dbReference>
<dbReference type="NCBIfam" id="TIGR00619">
    <property type="entry name" value="sbcd"/>
    <property type="match status" value="1"/>
</dbReference>
<dbReference type="InterPro" id="IPR041796">
    <property type="entry name" value="Mre11_N"/>
</dbReference>
<evidence type="ECO:0000313" key="4">
    <source>
        <dbReference type="EMBL" id="BAL80344.1"/>
    </source>
</evidence>
<evidence type="ECO:0000313" key="5">
    <source>
        <dbReference type="Proteomes" id="UP000004793"/>
    </source>
</evidence>
<sequence>MRFFHLADLHIGFPLKSGENNFNFQNTLDFVVEKAKEYKIDVVVIAGDVFHKRDPEVKDERLFARFINALANLGIEILVVTGNHEGAPFRERIIHLDLYSELSLGFINISKIPEVINIKGFNFLTLPYPFKTNILSKEEFRDLSEDEVLVKLNERLLKIIDELLESVRDKNNILVAHIPVSEGTVGYEQFINFSKYLPLSINELDRENILYFALGHLHKNQVLESQKYKHKFVYPGSLDRLDFSEENDPKGFFFVEVLDSVKNTEFIENPFARKFYTVEIFDDKSFEQIDFDRAKQSIVRVVVKGNVEDEGKLRAAVNKLKEVSYVFTQVIDERSESTPVLSSIYEVKDPIKAIEEYLDKSENQKYKKIKEQILEEARNIMEQINE</sequence>
<proteinExistence type="inferred from homology"/>
<keyword evidence="2" id="KW-0233">DNA recombination</keyword>
<keyword evidence="2" id="KW-0235">DNA replication</keyword>
<comment type="similarity">
    <text evidence="2">Belongs to the SbcD family.</text>
</comment>
<dbReference type="PANTHER" id="PTHR30337">
    <property type="entry name" value="COMPONENT OF ATP-DEPENDENT DSDNA EXONUCLEASE"/>
    <property type="match status" value="1"/>
</dbReference>
<dbReference type="Proteomes" id="UP000004793">
    <property type="component" value="Chromosome"/>
</dbReference>
<evidence type="ECO:0000256" key="1">
    <source>
        <dbReference type="ARBA" id="ARBA00022801"/>
    </source>
</evidence>
<reference evidence="4 5" key="1">
    <citation type="submission" date="2011-01" db="EMBL/GenBank/DDBJ databases">
        <title>Whole genome sequence of Caldisericum exile AZM16c01.</title>
        <authorList>
            <person name="Narita-Yamada S."/>
            <person name="Kawakoshi A."/>
            <person name="Nakamura S."/>
            <person name="Sasagawa M."/>
            <person name="Fukada J."/>
            <person name="Sekine M."/>
            <person name="Kato Y."/>
            <person name="Fukai R."/>
            <person name="Sasaki K."/>
            <person name="Hanamaki A."/>
            <person name="Narita H."/>
            <person name="Konno Y."/>
            <person name="Mori K."/>
            <person name="Yamazaki S."/>
            <person name="Suzuki K."/>
            <person name="Fujita N."/>
        </authorList>
    </citation>
    <scope>NUCLEOTIDE SEQUENCE [LARGE SCALE GENOMIC DNA]</scope>
    <source>
        <strain evidence="5">DSM 21853 / NBRC 104410 / AZM16c01</strain>
    </source>
</reference>
<dbReference type="InterPro" id="IPR004593">
    <property type="entry name" value="SbcD"/>
</dbReference>
<name>A0A7U6JFE2_CALEA</name>
<keyword evidence="1 2" id="KW-0378">Hydrolase</keyword>
<keyword evidence="2 4" id="KW-0269">Exonuclease</keyword>
<keyword evidence="5" id="KW-1185">Reference proteome</keyword>
<keyword evidence="2" id="KW-0540">Nuclease</keyword>
<dbReference type="InterPro" id="IPR004843">
    <property type="entry name" value="Calcineurin-like_PHP"/>
</dbReference>
<dbReference type="CDD" id="cd00840">
    <property type="entry name" value="MPP_Mre11_N"/>
    <property type="match status" value="1"/>
</dbReference>
<dbReference type="Pfam" id="PF00149">
    <property type="entry name" value="Metallophos"/>
    <property type="match status" value="1"/>
</dbReference>
<accession>A0A7U6JFE2</accession>
<evidence type="ECO:0000256" key="2">
    <source>
        <dbReference type="RuleBase" id="RU363069"/>
    </source>
</evidence>
<dbReference type="OrthoDB" id="9773856at2"/>
<dbReference type="SUPFAM" id="SSF56300">
    <property type="entry name" value="Metallo-dependent phosphatases"/>
    <property type="match status" value="1"/>
</dbReference>
<dbReference type="AlphaFoldDB" id="A0A7U6JFE2"/>
<evidence type="ECO:0000259" key="3">
    <source>
        <dbReference type="Pfam" id="PF00149"/>
    </source>
</evidence>
<dbReference type="GO" id="GO:0004519">
    <property type="term" value="F:endonuclease activity"/>
    <property type="evidence" value="ECO:0007669"/>
    <property type="project" value="UniProtKB-KW"/>
</dbReference>
<dbReference type="EMBL" id="AP012051">
    <property type="protein sequence ID" value="BAL80344.1"/>
    <property type="molecule type" value="Genomic_DNA"/>
</dbReference>
<comment type="subunit">
    <text evidence="2">Heterodimer of SbcC and SbcD.</text>
</comment>
<dbReference type="InterPro" id="IPR029052">
    <property type="entry name" value="Metallo-depent_PP-like"/>
</dbReference>
<dbReference type="InterPro" id="IPR050535">
    <property type="entry name" value="DNA_Repair-Maintenance_Comp"/>
</dbReference>